<feature type="compositionally biased region" description="Polar residues" evidence="1">
    <location>
        <begin position="167"/>
        <end position="176"/>
    </location>
</feature>
<dbReference type="CDD" id="cd00043">
    <property type="entry name" value="CYCLIN_SF"/>
    <property type="match status" value="1"/>
</dbReference>
<keyword evidence="2" id="KW-0812">Transmembrane</keyword>
<evidence type="ECO:0000313" key="3">
    <source>
        <dbReference type="EMBL" id="SBS79966.1"/>
    </source>
</evidence>
<feature type="region of interest" description="Disordered" evidence="1">
    <location>
        <begin position="112"/>
        <end position="298"/>
    </location>
</feature>
<dbReference type="Gene3D" id="1.10.472.10">
    <property type="entry name" value="Cyclin-like"/>
    <property type="match status" value="1"/>
</dbReference>
<feature type="transmembrane region" description="Helical" evidence="2">
    <location>
        <begin position="383"/>
        <end position="401"/>
    </location>
</feature>
<accession>A0A1A8VL52</accession>
<feature type="compositionally biased region" description="Polar residues" evidence="1">
    <location>
        <begin position="261"/>
        <end position="271"/>
    </location>
</feature>
<dbReference type="EMBL" id="FLQU01000020">
    <property type="protein sequence ID" value="SBS79966.1"/>
    <property type="molecule type" value="Genomic_DNA"/>
</dbReference>
<feature type="compositionally biased region" description="Polar residues" evidence="1">
    <location>
        <begin position="221"/>
        <end position="247"/>
    </location>
</feature>
<gene>
    <name evidence="3" type="ORF">POVCU2_0001560</name>
</gene>
<keyword evidence="2" id="KW-1133">Transmembrane helix</keyword>
<feature type="compositionally biased region" description="Basic and acidic residues" evidence="1">
    <location>
        <begin position="136"/>
        <end position="146"/>
    </location>
</feature>
<organism evidence="3 4">
    <name type="scientific">Plasmodium ovale curtisi</name>
    <dbReference type="NCBI Taxonomy" id="864141"/>
    <lineage>
        <taxon>Eukaryota</taxon>
        <taxon>Sar</taxon>
        <taxon>Alveolata</taxon>
        <taxon>Apicomplexa</taxon>
        <taxon>Aconoidasida</taxon>
        <taxon>Haemosporida</taxon>
        <taxon>Plasmodiidae</taxon>
        <taxon>Plasmodium</taxon>
        <taxon>Plasmodium (Plasmodium)</taxon>
    </lineage>
</organism>
<dbReference type="InterPro" id="IPR036915">
    <property type="entry name" value="Cyclin-like_sf"/>
</dbReference>
<evidence type="ECO:0000313" key="4">
    <source>
        <dbReference type="Proteomes" id="UP000078560"/>
    </source>
</evidence>
<evidence type="ECO:0000256" key="1">
    <source>
        <dbReference type="SAM" id="MobiDB-lite"/>
    </source>
</evidence>
<feature type="region of interest" description="Disordered" evidence="1">
    <location>
        <begin position="477"/>
        <end position="512"/>
    </location>
</feature>
<keyword evidence="2" id="KW-0472">Membrane</keyword>
<proteinExistence type="predicted"/>
<evidence type="ECO:0000256" key="2">
    <source>
        <dbReference type="SAM" id="Phobius"/>
    </source>
</evidence>
<feature type="compositionally biased region" description="Basic residues" evidence="1">
    <location>
        <begin position="61"/>
        <end position="74"/>
    </location>
</feature>
<reference evidence="4" key="1">
    <citation type="submission" date="2016-05" db="EMBL/GenBank/DDBJ databases">
        <authorList>
            <person name="Naeem Raeece"/>
        </authorList>
    </citation>
    <scope>NUCLEOTIDE SEQUENCE [LARGE SCALE GENOMIC DNA]</scope>
</reference>
<feature type="compositionally biased region" description="Basic and acidic residues" evidence="1">
    <location>
        <begin position="211"/>
        <end position="220"/>
    </location>
</feature>
<dbReference type="AlphaFoldDB" id="A0A1A8VL52"/>
<dbReference type="Proteomes" id="UP000078560">
    <property type="component" value="Unassembled WGS sequence"/>
</dbReference>
<protein>
    <submittedName>
        <fullName evidence="3">Uncharacterized protein</fullName>
    </submittedName>
</protein>
<name>A0A1A8VL52_PLAOA</name>
<feature type="compositionally biased region" description="Basic and acidic residues" evidence="1">
    <location>
        <begin position="1"/>
        <end position="60"/>
    </location>
</feature>
<dbReference type="SUPFAM" id="SSF47954">
    <property type="entry name" value="Cyclin-like"/>
    <property type="match status" value="1"/>
</dbReference>
<feature type="region of interest" description="Disordered" evidence="1">
    <location>
        <begin position="1"/>
        <end position="90"/>
    </location>
</feature>
<sequence length="790" mass="91496">MNEREGEKERESKRKEEKGRERKRKEEKGRERKRKEEKGRERKRKEEKGRERKRKEEKGRERKRGLKKKKKLPHKGLPLPNAEAPIKRKKSMKIIELSTCDVDALRHVQVDRAVGDTVNPVGEDLSASSPYANAVHDNEKGKEKSPKCISNASENDPLNDGEEANLQEANQDTSPPFDTKQGAISTEEKGERDDDSEDLPCRTQKGVSQKIKQEKRESPKGESQTGESPKGESQTGESPKGESQTGESPKGESQMGESPKGESQTGKSQMGESKKRGNMPPSRDSTPPTSQHPERKSIDDLKIEIKKKLYQKLCIALDVNMYFHTGEKYYMRFVKDITFRKYILKLSQFVIILGKHLHLSMCTISMALYYMHKYNQKVLRRKRGSIFYLLAGACIFLAWKIREDYEDIKKSRKLFDVPKSIFKLVNYFYKKKKLKRKIKQIELDIVTSKEDTYQVNDEDTFNVFMERVRREEILNGRGKGESNKKKNLGVNNLGRKIGRNGNPRGKCTQGEKTPEWGVNVREKRKMGKETERKGLLYEDLLDVKRIIAGGYVSDINNISNIDNYFNSYLSECNSRDISEYEFVNTSCEKPIHVNEDKNIVEEVEAFDVSIMKKRKFMKFLKRLCKRQKQNIDISASKWVLNNSGQKLQLMQKVMIYYEGEILKSINYFIKPKNLSFELLPSVIGKFVLLMKDNIHESQEGHLEKLTFLTIMDLYKTPLCLMFSTKEIIISCILRAYISLKLIYDQLDTTISSLAEFEGKAKLFIQSFGEDDPIQVNRIKAALREFRYLYS</sequence>
<feature type="transmembrane region" description="Helical" evidence="2">
    <location>
        <begin position="349"/>
        <end position="371"/>
    </location>
</feature>